<keyword evidence="1" id="KW-0805">Transcription regulation</keyword>
<keyword evidence="3" id="KW-0804">Transcription</keyword>
<dbReference type="RefSeq" id="WP_104657534.1">
    <property type="nucleotide sequence ID" value="NZ_JABBZM010000003.1"/>
</dbReference>
<evidence type="ECO:0000313" key="5">
    <source>
        <dbReference type="EMBL" id="NMV37306.1"/>
    </source>
</evidence>
<evidence type="ECO:0000259" key="4">
    <source>
        <dbReference type="Pfam" id="PF04542"/>
    </source>
</evidence>
<evidence type="ECO:0000313" key="6">
    <source>
        <dbReference type="Proteomes" id="UP000575469"/>
    </source>
</evidence>
<evidence type="ECO:0000256" key="3">
    <source>
        <dbReference type="ARBA" id="ARBA00023163"/>
    </source>
</evidence>
<keyword evidence="2" id="KW-0731">Sigma factor</keyword>
<dbReference type="PANTHER" id="PTHR43133:SF62">
    <property type="entry name" value="RNA POLYMERASE SIGMA FACTOR SIGZ"/>
    <property type="match status" value="1"/>
</dbReference>
<feature type="domain" description="RNA polymerase sigma-70 region 2" evidence="4">
    <location>
        <begin position="62"/>
        <end position="102"/>
    </location>
</feature>
<proteinExistence type="predicted"/>
<sequence>MIRDDVENQELTHLLRKFGKPDASRRAVEQAQREFYHRVYKTIDLCALQTAKFNHEIAVVAVQETWLQILNAAHKYDPERSSVKTWVQRITQHCTLTELRKHYKEVRIRDALRSGGGTTEADDDIHANGDSHGNPLDGLTCPVLPRDEVSDAVYQQQVVAAAQACLGTLPAGRSPNYRLAMELALDESLTYEDMKTVLQAHMPEGELLNSERVRGWVREAANRMRACLGRKLGMGKEKTK</sequence>
<protein>
    <recommendedName>
        <fullName evidence="4">RNA polymerase sigma-70 region 2 domain-containing protein</fullName>
    </recommendedName>
</protein>
<evidence type="ECO:0000256" key="1">
    <source>
        <dbReference type="ARBA" id="ARBA00023015"/>
    </source>
</evidence>
<comment type="caution">
    <text evidence="5">The sequence shown here is derived from an EMBL/GenBank/DDBJ whole genome shotgun (WGS) entry which is preliminary data.</text>
</comment>
<evidence type="ECO:0000256" key="2">
    <source>
        <dbReference type="ARBA" id="ARBA00023082"/>
    </source>
</evidence>
<dbReference type="InterPro" id="IPR013325">
    <property type="entry name" value="RNA_pol_sigma_r2"/>
</dbReference>
<dbReference type="AlphaFoldDB" id="A0A848NXW4"/>
<organism evidence="5 6">
    <name type="scientific">Ralstonia insidiosa</name>
    <dbReference type="NCBI Taxonomy" id="190721"/>
    <lineage>
        <taxon>Bacteria</taxon>
        <taxon>Pseudomonadati</taxon>
        <taxon>Pseudomonadota</taxon>
        <taxon>Betaproteobacteria</taxon>
        <taxon>Burkholderiales</taxon>
        <taxon>Burkholderiaceae</taxon>
        <taxon>Ralstonia</taxon>
    </lineage>
</organism>
<dbReference type="EMBL" id="JABBZM010000003">
    <property type="protein sequence ID" value="NMV37306.1"/>
    <property type="molecule type" value="Genomic_DNA"/>
</dbReference>
<name>A0A848NXW4_9RALS</name>
<dbReference type="GO" id="GO:0016987">
    <property type="term" value="F:sigma factor activity"/>
    <property type="evidence" value="ECO:0007669"/>
    <property type="project" value="UniProtKB-KW"/>
</dbReference>
<dbReference type="InterPro" id="IPR007627">
    <property type="entry name" value="RNA_pol_sigma70_r2"/>
</dbReference>
<dbReference type="InterPro" id="IPR039425">
    <property type="entry name" value="RNA_pol_sigma-70-like"/>
</dbReference>
<dbReference type="PANTHER" id="PTHR43133">
    <property type="entry name" value="RNA POLYMERASE ECF-TYPE SIGMA FACTO"/>
    <property type="match status" value="1"/>
</dbReference>
<dbReference type="GO" id="GO:0006352">
    <property type="term" value="P:DNA-templated transcription initiation"/>
    <property type="evidence" value="ECO:0007669"/>
    <property type="project" value="InterPro"/>
</dbReference>
<dbReference type="Pfam" id="PF04542">
    <property type="entry name" value="Sigma70_r2"/>
    <property type="match status" value="1"/>
</dbReference>
<reference evidence="5 6" key="1">
    <citation type="submission" date="2020-04" db="EMBL/GenBank/DDBJ databases">
        <title>Ralstonia insidiosa genome sequencing and assembly.</title>
        <authorList>
            <person name="Martins R.C.R."/>
            <person name="Perdigao-Neto L.V."/>
            <person name="Levin A.S.S."/>
            <person name="Costa S.F."/>
        </authorList>
    </citation>
    <scope>NUCLEOTIDE SEQUENCE [LARGE SCALE GENOMIC DNA]</scope>
    <source>
        <strain evidence="5 6">5047</strain>
    </source>
</reference>
<dbReference type="SUPFAM" id="SSF88946">
    <property type="entry name" value="Sigma2 domain of RNA polymerase sigma factors"/>
    <property type="match status" value="1"/>
</dbReference>
<dbReference type="Gene3D" id="1.10.1740.10">
    <property type="match status" value="1"/>
</dbReference>
<gene>
    <name evidence="5" type="ORF">HGR00_05245</name>
</gene>
<accession>A0A848NXW4</accession>
<dbReference type="Proteomes" id="UP000575469">
    <property type="component" value="Unassembled WGS sequence"/>
</dbReference>